<dbReference type="EnsemblMetazoa" id="ASIC005849-RA">
    <property type="protein sequence ID" value="ASIC005849-PA"/>
    <property type="gene ID" value="ASIC005849"/>
</dbReference>
<dbReference type="AlphaFoldDB" id="A0A084VKF7"/>
<dbReference type="VEuPathDB" id="VectorBase:ASIC005849"/>
<evidence type="ECO:0000313" key="2">
    <source>
        <dbReference type="EnsemblMetazoa" id="ASIC005849-PA"/>
    </source>
</evidence>
<reference evidence="2" key="2">
    <citation type="submission" date="2020-05" db="UniProtKB">
        <authorList>
            <consortium name="EnsemblMetazoa"/>
        </authorList>
    </citation>
    <scope>IDENTIFICATION</scope>
</reference>
<sequence length="83" mass="9206">MSHATTPKTNPYFEGHARAFSHFLFGGRDRVEVGVTAILFRNSVAGNRKGPIKLVRSPGTLRLVLKDVKEVCAALERNEKKGR</sequence>
<dbReference type="EMBL" id="KE524948">
    <property type="protein sequence ID" value="KFB38451.1"/>
    <property type="molecule type" value="Genomic_DNA"/>
</dbReference>
<accession>A0A084VKF7</accession>
<dbReference type="EMBL" id="ATLV01014207">
    <property type="status" value="NOT_ANNOTATED_CDS"/>
    <property type="molecule type" value="Genomic_DNA"/>
</dbReference>
<keyword evidence="3" id="KW-1185">Reference proteome</keyword>
<dbReference type="Proteomes" id="UP000030765">
    <property type="component" value="Unassembled WGS sequence"/>
</dbReference>
<evidence type="ECO:0000313" key="3">
    <source>
        <dbReference type="Proteomes" id="UP000030765"/>
    </source>
</evidence>
<evidence type="ECO:0000313" key="1">
    <source>
        <dbReference type="EMBL" id="KFB38451.1"/>
    </source>
</evidence>
<reference evidence="1 3" key="1">
    <citation type="journal article" date="2014" name="BMC Genomics">
        <title>Genome sequence of Anopheles sinensis provides insight into genetics basis of mosquito competence for malaria parasites.</title>
        <authorList>
            <person name="Zhou D."/>
            <person name="Zhang D."/>
            <person name="Ding G."/>
            <person name="Shi L."/>
            <person name="Hou Q."/>
            <person name="Ye Y."/>
            <person name="Xu Y."/>
            <person name="Zhou H."/>
            <person name="Xiong C."/>
            <person name="Li S."/>
            <person name="Yu J."/>
            <person name="Hong S."/>
            <person name="Yu X."/>
            <person name="Zou P."/>
            <person name="Chen C."/>
            <person name="Chang X."/>
            <person name="Wang W."/>
            <person name="Lv Y."/>
            <person name="Sun Y."/>
            <person name="Ma L."/>
            <person name="Shen B."/>
            <person name="Zhu C."/>
        </authorList>
    </citation>
    <scope>NUCLEOTIDE SEQUENCE [LARGE SCALE GENOMIC DNA]</scope>
</reference>
<name>A0A084VKF7_ANOSI</name>
<protein>
    <submittedName>
        <fullName evidence="1 2">Uncharacterized protein</fullName>
    </submittedName>
</protein>
<proteinExistence type="predicted"/>
<organism evidence="1">
    <name type="scientific">Anopheles sinensis</name>
    <name type="common">Mosquito</name>
    <dbReference type="NCBI Taxonomy" id="74873"/>
    <lineage>
        <taxon>Eukaryota</taxon>
        <taxon>Metazoa</taxon>
        <taxon>Ecdysozoa</taxon>
        <taxon>Arthropoda</taxon>
        <taxon>Hexapoda</taxon>
        <taxon>Insecta</taxon>
        <taxon>Pterygota</taxon>
        <taxon>Neoptera</taxon>
        <taxon>Endopterygota</taxon>
        <taxon>Diptera</taxon>
        <taxon>Nematocera</taxon>
        <taxon>Culicoidea</taxon>
        <taxon>Culicidae</taxon>
        <taxon>Anophelinae</taxon>
        <taxon>Anopheles</taxon>
    </lineage>
</organism>
<gene>
    <name evidence="1" type="ORF">ZHAS_00005849</name>
</gene>